<dbReference type="InterPro" id="IPR017975">
    <property type="entry name" value="Tubulin_CS"/>
</dbReference>
<evidence type="ECO:0000313" key="11">
    <source>
        <dbReference type="Proteomes" id="UP001362999"/>
    </source>
</evidence>
<dbReference type="PANTHER" id="PTHR11588">
    <property type="entry name" value="TUBULIN"/>
    <property type="match status" value="1"/>
</dbReference>
<dbReference type="InterPro" id="IPR002452">
    <property type="entry name" value="Alpha_tubulin"/>
</dbReference>
<evidence type="ECO:0000259" key="9">
    <source>
        <dbReference type="SMART" id="SM00864"/>
    </source>
</evidence>
<dbReference type="GO" id="GO:0005525">
    <property type="term" value="F:GTP binding"/>
    <property type="evidence" value="ECO:0007669"/>
    <property type="project" value="UniProtKB-UniRule"/>
</dbReference>
<dbReference type="GO" id="GO:0005200">
    <property type="term" value="F:structural constituent of cytoskeleton"/>
    <property type="evidence" value="ECO:0007669"/>
    <property type="project" value="InterPro"/>
</dbReference>
<reference evidence="10 11" key="1">
    <citation type="journal article" date="2024" name="J Genomics">
        <title>Draft genome sequencing and assembly of Favolaschia claudopus CIRM-BRFM 2984 isolated from oak limbs.</title>
        <authorList>
            <person name="Navarro D."/>
            <person name="Drula E."/>
            <person name="Chaduli D."/>
            <person name="Cazenave R."/>
            <person name="Ahrendt S."/>
            <person name="Wang J."/>
            <person name="Lipzen A."/>
            <person name="Daum C."/>
            <person name="Barry K."/>
            <person name="Grigoriev I.V."/>
            <person name="Favel A."/>
            <person name="Rosso M.N."/>
            <person name="Martin F."/>
        </authorList>
    </citation>
    <scope>NUCLEOTIDE SEQUENCE [LARGE SCALE GENOMIC DNA]</scope>
    <source>
        <strain evidence="10 11">CIRM-BRFM 2984</strain>
    </source>
</reference>
<name>A0AAV9ZXV4_9AGAR</name>
<dbReference type="InterPro" id="IPR036525">
    <property type="entry name" value="Tubulin/FtsZ_GTPase_sf"/>
</dbReference>
<organism evidence="10 11">
    <name type="scientific">Favolaschia claudopus</name>
    <dbReference type="NCBI Taxonomy" id="2862362"/>
    <lineage>
        <taxon>Eukaryota</taxon>
        <taxon>Fungi</taxon>
        <taxon>Dikarya</taxon>
        <taxon>Basidiomycota</taxon>
        <taxon>Agaricomycotina</taxon>
        <taxon>Agaricomycetes</taxon>
        <taxon>Agaricomycetidae</taxon>
        <taxon>Agaricales</taxon>
        <taxon>Marasmiineae</taxon>
        <taxon>Mycenaceae</taxon>
        <taxon>Favolaschia</taxon>
    </lineage>
</organism>
<comment type="catalytic activity">
    <reaction evidence="6">
        <text>GTP + H2O = GDP + phosphate + H(+)</text>
        <dbReference type="Rhea" id="RHEA:19669"/>
        <dbReference type="ChEBI" id="CHEBI:15377"/>
        <dbReference type="ChEBI" id="CHEBI:15378"/>
        <dbReference type="ChEBI" id="CHEBI:37565"/>
        <dbReference type="ChEBI" id="CHEBI:43474"/>
        <dbReference type="ChEBI" id="CHEBI:58189"/>
    </reaction>
    <physiologicalReaction direction="left-to-right" evidence="6">
        <dbReference type="Rhea" id="RHEA:19670"/>
    </physiologicalReaction>
</comment>
<accession>A0AAV9ZXV4</accession>
<comment type="caution">
    <text evidence="10">The sequence shown here is derived from an EMBL/GenBank/DDBJ whole genome shotgun (WGS) entry which is preliminary data.</text>
</comment>
<keyword evidence="4" id="KW-0378">Hydrolase</keyword>
<evidence type="ECO:0000256" key="6">
    <source>
        <dbReference type="ARBA" id="ARBA00049117"/>
    </source>
</evidence>
<dbReference type="Gene3D" id="2.40.128.700">
    <property type="match status" value="1"/>
</dbReference>
<comment type="subunit">
    <text evidence="7">Dimer of alpha and beta chains. A typical microtubule is a hollow water-filled tube with an outer diameter of 25 nm and an inner diameter of 15 nM. Alpha-beta heterodimers associate head-to-tail to form protofilaments running lengthwise along the microtubule wall with the beta-tubulin subunit facing the microtubule plus end conferring a structural polarity. Microtubules usually have 13 protofilaments but different protofilament numbers can be found in some organisms and specialized cells.</text>
</comment>
<keyword evidence="5 7" id="KW-0342">GTP-binding</keyword>
<proteinExistence type="inferred from homology"/>
<comment type="function">
    <text evidence="7">Tubulin is the major constituent of microtubules, a cylinder consisting of laterally associated linear protofilaments composed of alpha- and beta-tubulin heterodimers. Microtubules grow by the addition of GTP-tubulin dimers to the microtubule end, where a stabilizing cap forms. Below the cap, tubulin dimers are in GDP-bound state, owing to GTPase activity of alpha-tubulin.</text>
</comment>
<dbReference type="PRINTS" id="PR01162">
    <property type="entry name" value="ALPHATUBULIN"/>
</dbReference>
<dbReference type="Proteomes" id="UP001362999">
    <property type="component" value="Unassembled WGS sequence"/>
</dbReference>
<dbReference type="InterPro" id="IPR000217">
    <property type="entry name" value="Tubulin"/>
</dbReference>
<evidence type="ECO:0000256" key="2">
    <source>
        <dbReference type="ARBA" id="ARBA00022701"/>
    </source>
</evidence>
<dbReference type="SUPFAM" id="SSF52490">
    <property type="entry name" value="Tubulin nucleotide-binding domain-like"/>
    <property type="match status" value="1"/>
</dbReference>
<protein>
    <recommendedName>
        <fullName evidence="7">Tubulin alpha chain</fullName>
    </recommendedName>
</protein>
<evidence type="ECO:0000256" key="3">
    <source>
        <dbReference type="ARBA" id="ARBA00022741"/>
    </source>
</evidence>
<dbReference type="PROSITE" id="PS00227">
    <property type="entry name" value="TUBULIN"/>
    <property type="match status" value="1"/>
</dbReference>
<evidence type="ECO:0000256" key="1">
    <source>
        <dbReference type="ARBA" id="ARBA00009636"/>
    </source>
</evidence>
<dbReference type="GO" id="GO:0016787">
    <property type="term" value="F:hydrolase activity"/>
    <property type="evidence" value="ECO:0007669"/>
    <property type="project" value="UniProtKB-KW"/>
</dbReference>
<dbReference type="Pfam" id="PF22235">
    <property type="entry name" value="FAS1_thioest_ins"/>
    <property type="match status" value="1"/>
</dbReference>
<sequence>MYLLHGPIVNPPHLHYLSPLRIFLIPVPRLIHANHILPPPPPTPPLPKMKANPTLTTPHSRRPGSTRCRKFPAVPSALCSPPYKPSLWEFYWKLGYGDDAVLPDVDIRETFYGPEVTMEASDVEQFCAVVGNQEESFKTVRNEQVNAPMDLAIVTGWQLYSDVLTFVSRRSESDSAVGVLQSKSWFEWIDESKPLLAGTSLIFRVKSQVSFKDKTSYRNVSVSPTNSLCLCPRTTTSAYRPPAMTPFRTFASTFTISPSPSTTLLRQPTPLSHRRLSEAKTLPPTLTSSLGKHVHRSLYVDLEPGVIDGIKTGPYRSLFHLETMITGKEGAANNYARGHYAVGKELIDPVLDKVRRLSDDCSGLQGFFVFHSFGGGTGSGFGALLLERLSTDYGKKAKLEFGVYPAPQLSSSVVEPYNSVLPTHTTLEDSDCSFMARQFTISAKRTSASSLPASRI</sequence>
<feature type="domain" description="Tubulin/FtsZ GTPase" evidence="9">
    <location>
        <begin position="289"/>
        <end position="453"/>
    </location>
</feature>
<gene>
    <name evidence="10" type="ORF">R3P38DRAFT_3424030</name>
</gene>
<dbReference type="Pfam" id="PF00091">
    <property type="entry name" value="Tubulin"/>
    <property type="match status" value="1"/>
</dbReference>
<dbReference type="PRINTS" id="PR01161">
    <property type="entry name" value="TUBULIN"/>
</dbReference>
<keyword evidence="3 7" id="KW-0547">Nucleotide-binding</keyword>
<evidence type="ECO:0000256" key="8">
    <source>
        <dbReference type="SAM" id="MobiDB-lite"/>
    </source>
</evidence>
<dbReference type="Gene3D" id="3.40.50.1440">
    <property type="entry name" value="Tubulin/FtsZ, GTPase domain"/>
    <property type="match status" value="1"/>
</dbReference>
<dbReference type="SMART" id="SM00864">
    <property type="entry name" value="Tubulin"/>
    <property type="match status" value="1"/>
</dbReference>
<evidence type="ECO:0000313" key="10">
    <source>
        <dbReference type="EMBL" id="KAK6995930.1"/>
    </source>
</evidence>
<comment type="similarity">
    <text evidence="1 7">Belongs to the tubulin family.</text>
</comment>
<dbReference type="InterPro" id="IPR003008">
    <property type="entry name" value="Tubulin_FtsZ_GTPase"/>
</dbReference>
<dbReference type="AlphaFoldDB" id="A0AAV9ZXV4"/>
<dbReference type="EMBL" id="JAWWNJ010000100">
    <property type="protein sequence ID" value="KAK6995930.1"/>
    <property type="molecule type" value="Genomic_DNA"/>
</dbReference>
<dbReference type="GO" id="GO:0007017">
    <property type="term" value="P:microtubule-based process"/>
    <property type="evidence" value="ECO:0007669"/>
    <property type="project" value="InterPro"/>
</dbReference>
<evidence type="ECO:0000256" key="5">
    <source>
        <dbReference type="ARBA" id="ARBA00023134"/>
    </source>
</evidence>
<keyword evidence="11" id="KW-1185">Reference proteome</keyword>
<dbReference type="GO" id="GO:0005874">
    <property type="term" value="C:microtubule"/>
    <property type="evidence" value="ECO:0007669"/>
    <property type="project" value="UniProtKB-KW"/>
</dbReference>
<keyword evidence="2 7" id="KW-0493">Microtubule</keyword>
<feature type="region of interest" description="Disordered" evidence="8">
    <location>
        <begin position="41"/>
        <end position="67"/>
    </location>
</feature>
<evidence type="ECO:0000256" key="4">
    <source>
        <dbReference type="ARBA" id="ARBA00022801"/>
    </source>
</evidence>
<evidence type="ECO:0000256" key="7">
    <source>
        <dbReference type="RuleBase" id="RU000352"/>
    </source>
</evidence>